<dbReference type="GO" id="GO:0005634">
    <property type="term" value="C:nucleus"/>
    <property type="evidence" value="ECO:0007669"/>
    <property type="project" value="UniProtKB-SubCell"/>
</dbReference>
<dbReference type="InterPro" id="IPR002557">
    <property type="entry name" value="Chitin-bd_dom"/>
</dbReference>
<gene>
    <name evidence="8" type="ORF">FJT64_010435</name>
</gene>
<dbReference type="Gene3D" id="2.170.140.10">
    <property type="entry name" value="Chitin binding domain"/>
    <property type="match status" value="1"/>
</dbReference>
<dbReference type="PANTHER" id="PTHR13204">
    <property type="entry name" value="PTD012 PROTEIN"/>
    <property type="match status" value="1"/>
</dbReference>
<evidence type="ECO:0000256" key="1">
    <source>
        <dbReference type="ARBA" id="ARBA00004123"/>
    </source>
</evidence>
<sequence>MATTLDMEQLTVKCQSLYQPPQIELAVVLQSALRKNFADATVRVVDCPDLTQRPFNLAAPDPCVTRYGNFPVSHNSQKFFRCRGNIVTLEDCGNSYIFDPDVRYCVLRKKEARFWWVSDIPSELHWRSPGYVVTLQDCLMLCHDRFVIVGTSLYFRSYDFDLDFFDLDCCD</sequence>
<dbReference type="SMART" id="SM00494">
    <property type="entry name" value="ChtBD2"/>
    <property type="match status" value="1"/>
</dbReference>
<dbReference type="EMBL" id="VIIS01001880">
    <property type="protein sequence ID" value="KAF0291445.1"/>
    <property type="molecule type" value="Genomic_DNA"/>
</dbReference>
<feature type="domain" description="Chitin-binding type-2" evidence="7">
    <location>
        <begin position="61"/>
        <end position="112"/>
    </location>
</feature>
<name>A0A6A4VC80_AMPAM</name>
<comment type="subunit">
    <text evidence="2">Monomer.</text>
</comment>
<keyword evidence="3" id="KW-0479">Metal-binding</keyword>
<proteinExistence type="predicted"/>
<dbReference type="GO" id="GO:0016788">
    <property type="term" value="F:hydrolase activity, acting on ester bonds"/>
    <property type="evidence" value="ECO:0007669"/>
    <property type="project" value="TreeGrafter"/>
</dbReference>
<evidence type="ECO:0000256" key="2">
    <source>
        <dbReference type="ARBA" id="ARBA00011245"/>
    </source>
</evidence>
<evidence type="ECO:0000256" key="4">
    <source>
        <dbReference type="ARBA" id="ARBA00022801"/>
    </source>
</evidence>
<reference evidence="8 9" key="1">
    <citation type="submission" date="2019-07" db="EMBL/GenBank/DDBJ databases">
        <title>Draft genome assembly of a fouling barnacle, Amphibalanus amphitrite (Darwin, 1854): The first reference genome for Thecostraca.</title>
        <authorList>
            <person name="Kim W."/>
        </authorList>
    </citation>
    <scope>NUCLEOTIDE SEQUENCE [LARGE SCALE GENOMIC DNA]</scope>
    <source>
        <strain evidence="8">SNU_AA5</strain>
        <tissue evidence="8">Soma without cirri and trophi</tissue>
    </source>
</reference>
<dbReference type="SUPFAM" id="SSF117856">
    <property type="entry name" value="AF0104/ALDC/Ptd012-like"/>
    <property type="match status" value="1"/>
</dbReference>
<dbReference type="GO" id="GO:0008061">
    <property type="term" value="F:chitin binding"/>
    <property type="evidence" value="ECO:0007669"/>
    <property type="project" value="InterPro"/>
</dbReference>
<dbReference type="SUPFAM" id="SSF57625">
    <property type="entry name" value="Invertebrate chitin-binding proteins"/>
    <property type="match status" value="1"/>
</dbReference>
<protein>
    <submittedName>
        <fullName evidence="8">Ester hydrolase C11orf54</fullName>
    </submittedName>
</protein>
<dbReference type="Pfam" id="PF08925">
    <property type="entry name" value="DUF1907"/>
    <property type="match status" value="1"/>
</dbReference>
<evidence type="ECO:0000256" key="5">
    <source>
        <dbReference type="ARBA" id="ARBA00022833"/>
    </source>
</evidence>
<dbReference type="GO" id="GO:0008270">
    <property type="term" value="F:zinc ion binding"/>
    <property type="evidence" value="ECO:0007669"/>
    <property type="project" value="TreeGrafter"/>
</dbReference>
<evidence type="ECO:0000259" key="7">
    <source>
        <dbReference type="SMART" id="SM00494"/>
    </source>
</evidence>
<keyword evidence="6" id="KW-0539">Nucleus</keyword>
<organism evidence="8 9">
    <name type="scientific">Amphibalanus amphitrite</name>
    <name type="common">Striped barnacle</name>
    <name type="synonym">Balanus amphitrite</name>
    <dbReference type="NCBI Taxonomy" id="1232801"/>
    <lineage>
        <taxon>Eukaryota</taxon>
        <taxon>Metazoa</taxon>
        <taxon>Ecdysozoa</taxon>
        <taxon>Arthropoda</taxon>
        <taxon>Crustacea</taxon>
        <taxon>Multicrustacea</taxon>
        <taxon>Cirripedia</taxon>
        <taxon>Thoracica</taxon>
        <taxon>Thoracicalcarea</taxon>
        <taxon>Balanomorpha</taxon>
        <taxon>Balanoidea</taxon>
        <taxon>Balanidae</taxon>
        <taxon>Amphibalaninae</taxon>
        <taxon>Amphibalanus</taxon>
    </lineage>
</organism>
<keyword evidence="9" id="KW-1185">Reference proteome</keyword>
<dbReference type="GO" id="GO:0005576">
    <property type="term" value="C:extracellular region"/>
    <property type="evidence" value="ECO:0007669"/>
    <property type="project" value="InterPro"/>
</dbReference>
<comment type="subcellular location">
    <subcellularLocation>
        <location evidence="1">Nucleus</location>
    </subcellularLocation>
</comment>
<evidence type="ECO:0000256" key="3">
    <source>
        <dbReference type="ARBA" id="ARBA00022723"/>
    </source>
</evidence>
<dbReference type="Proteomes" id="UP000440578">
    <property type="component" value="Unassembled WGS sequence"/>
</dbReference>
<evidence type="ECO:0000313" key="9">
    <source>
        <dbReference type="Proteomes" id="UP000440578"/>
    </source>
</evidence>
<dbReference type="AlphaFoldDB" id="A0A6A4VC80"/>
<keyword evidence="5" id="KW-0862">Zinc</keyword>
<accession>A0A6A4VC80</accession>
<comment type="caution">
    <text evidence="8">The sequence shown here is derived from an EMBL/GenBank/DDBJ whole genome shotgun (WGS) entry which is preliminary data.</text>
</comment>
<evidence type="ECO:0000313" key="8">
    <source>
        <dbReference type="EMBL" id="KAF0291445.1"/>
    </source>
</evidence>
<evidence type="ECO:0000256" key="6">
    <source>
        <dbReference type="ARBA" id="ARBA00023242"/>
    </source>
</evidence>
<dbReference type="PANTHER" id="PTHR13204:SF1">
    <property type="entry name" value="ESTER HYDROLASE C11ORF54"/>
    <property type="match status" value="1"/>
</dbReference>
<dbReference type="InterPro" id="IPR036508">
    <property type="entry name" value="Chitin-bd_dom_sf"/>
</dbReference>
<keyword evidence="4 8" id="KW-0378">Hydrolase</keyword>
<dbReference type="InterPro" id="IPR015021">
    <property type="entry name" value="C11orf54_DUF1907"/>
</dbReference>
<dbReference type="OrthoDB" id="5119241at2759"/>